<dbReference type="AlphaFoldDB" id="A0A2A7D3R4"/>
<gene>
    <name evidence="1" type="ORF">CON16_23765</name>
</gene>
<dbReference type="Proteomes" id="UP000220192">
    <property type="component" value="Unassembled WGS sequence"/>
</dbReference>
<evidence type="ECO:0000313" key="1">
    <source>
        <dbReference type="EMBL" id="PDZ14636.1"/>
    </source>
</evidence>
<reference evidence="1 2" key="1">
    <citation type="submission" date="2017-09" db="EMBL/GenBank/DDBJ databases">
        <title>Large-scale bioinformatics analysis of Bacillus genomes uncovers conserved roles of natural products in bacterial physiology.</title>
        <authorList>
            <consortium name="Agbiome Team Llc"/>
            <person name="Bleich R.M."/>
            <person name="Grubbs K.J."/>
            <person name="Santa Maria K.C."/>
            <person name="Allen S.E."/>
            <person name="Farag S."/>
            <person name="Shank E.A."/>
            <person name="Bowers A."/>
        </authorList>
    </citation>
    <scope>NUCLEOTIDE SEQUENCE [LARGE SCALE GENOMIC DNA]</scope>
    <source>
        <strain evidence="1 2">AFS095574</strain>
    </source>
</reference>
<name>A0A2A7D3R4_BACAN</name>
<accession>A0A2A7D3R4</accession>
<proteinExistence type="predicted"/>
<evidence type="ECO:0000313" key="2">
    <source>
        <dbReference type="Proteomes" id="UP000220192"/>
    </source>
</evidence>
<sequence>MKKNFFFYLIVNQYNESINKDRITIIIAFRYYSDPIFIYKKIKVESHYLETFNRIFKLTIKE</sequence>
<organism evidence="1 2">
    <name type="scientific">Bacillus anthracis</name>
    <name type="common">anthrax bacterium</name>
    <dbReference type="NCBI Taxonomy" id="1392"/>
    <lineage>
        <taxon>Bacteria</taxon>
        <taxon>Bacillati</taxon>
        <taxon>Bacillota</taxon>
        <taxon>Bacilli</taxon>
        <taxon>Bacillales</taxon>
        <taxon>Bacillaceae</taxon>
        <taxon>Bacillus</taxon>
        <taxon>Bacillus cereus group</taxon>
    </lineage>
</organism>
<protein>
    <submittedName>
        <fullName evidence="1">Uncharacterized protein</fullName>
    </submittedName>
</protein>
<dbReference type="EMBL" id="NVLX01000026">
    <property type="protein sequence ID" value="PDZ14636.1"/>
    <property type="molecule type" value="Genomic_DNA"/>
</dbReference>
<comment type="caution">
    <text evidence="1">The sequence shown here is derived from an EMBL/GenBank/DDBJ whole genome shotgun (WGS) entry which is preliminary data.</text>
</comment>